<proteinExistence type="predicted"/>
<feature type="compositionally biased region" description="Low complexity" evidence="1">
    <location>
        <begin position="156"/>
        <end position="165"/>
    </location>
</feature>
<evidence type="ECO:0000256" key="1">
    <source>
        <dbReference type="SAM" id="MobiDB-lite"/>
    </source>
</evidence>
<dbReference type="GeneID" id="101825144"/>
<sequence>MVLSRPTGLSALPLPQGLLPQDPHTAAGPRLPFPLPGAREALVPGKLGLRGRRTPCGYRSSPPRPRACRPRGTASSSPSEEEEAEEKAPPPWRARRPGGLGRTHGGSLARAGPAGRRPPCVPALGALPAAALSLRFGARRGRAVAEPGPHQDPLVRQHGQRAGAAGRRRHRAPCGAPGLRRRHAAGHRAQVWSHGLNGCEEEQRPGKRDVQLFLGWIVTVLLSCEMEQIKRANKLFTNDCIFLKKTLSIPILSEKPFTFNGLNSVDSPEKETVDSSFCHEEETVVAGEELPSPSPQDPGPEPAQPEEVSARDFLQRLDLQIKLSTQAARKLKEENRDEESPYAASLYHS</sequence>
<dbReference type="AlphaFoldDB" id="A0A1U8C7D4"/>
<dbReference type="PANTHER" id="PTHR20932">
    <property type="entry name" value="LYSM AND PUTATIVE PEPTIDOGLYCAN-BINDING DOMAIN-CONTAINING PROTEIN"/>
    <property type="match status" value="1"/>
</dbReference>
<evidence type="ECO:0000313" key="2">
    <source>
        <dbReference type="Proteomes" id="UP000886700"/>
    </source>
</evidence>
<evidence type="ECO:0000313" key="3">
    <source>
        <dbReference type="RefSeq" id="XP_012971499.1"/>
    </source>
</evidence>
<feature type="region of interest" description="Disordered" evidence="1">
    <location>
        <begin position="142"/>
        <end position="178"/>
    </location>
</feature>
<feature type="compositionally biased region" description="Basic and acidic residues" evidence="1">
    <location>
        <begin position="330"/>
        <end position="339"/>
    </location>
</feature>
<dbReference type="PANTHER" id="PTHR20932:SF4">
    <property type="entry name" value="AND PUTATIVE PEPTIDOGLYCAN-BINDING DOMAIN-CONTAINING PROTEIN 2-RELATED"/>
    <property type="match status" value="1"/>
</dbReference>
<feature type="compositionally biased region" description="Pro residues" evidence="1">
    <location>
        <begin position="292"/>
        <end position="303"/>
    </location>
</feature>
<reference evidence="3" key="1">
    <citation type="submission" date="2025-08" db="UniProtKB">
        <authorList>
            <consortium name="RefSeq"/>
        </authorList>
    </citation>
    <scope>IDENTIFICATION</scope>
    <source>
        <tissue evidence="3">Liver</tissue>
    </source>
</reference>
<organism evidence="2 3">
    <name type="scientific">Mesocricetus auratus</name>
    <name type="common">Golden hamster</name>
    <dbReference type="NCBI Taxonomy" id="10036"/>
    <lineage>
        <taxon>Eukaryota</taxon>
        <taxon>Metazoa</taxon>
        <taxon>Chordata</taxon>
        <taxon>Craniata</taxon>
        <taxon>Vertebrata</taxon>
        <taxon>Euteleostomi</taxon>
        <taxon>Mammalia</taxon>
        <taxon>Eutheria</taxon>
        <taxon>Euarchontoglires</taxon>
        <taxon>Glires</taxon>
        <taxon>Rodentia</taxon>
        <taxon>Myomorpha</taxon>
        <taxon>Muroidea</taxon>
        <taxon>Cricetidae</taxon>
        <taxon>Cricetinae</taxon>
        <taxon>Mesocricetus</taxon>
    </lineage>
</organism>
<keyword evidence="2" id="KW-1185">Reference proteome</keyword>
<name>A0A1U8C7D4_MESAU</name>
<dbReference type="Proteomes" id="UP000886700">
    <property type="component" value="Unplaced"/>
</dbReference>
<feature type="region of interest" description="Disordered" evidence="1">
    <location>
        <begin position="287"/>
        <end position="310"/>
    </location>
</feature>
<accession>A0A1U8C7D4</accession>
<dbReference type="CTD" id="256586"/>
<feature type="region of interest" description="Disordered" evidence="1">
    <location>
        <begin position="1"/>
        <end position="116"/>
    </location>
</feature>
<feature type="region of interest" description="Disordered" evidence="1">
    <location>
        <begin position="328"/>
        <end position="349"/>
    </location>
</feature>
<dbReference type="InterPro" id="IPR045030">
    <property type="entry name" value="LYSM1-4"/>
</dbReference>
<gene>
    <name evidence="3" type="primary">Lysmd2</name>
</gene>
<dbReference type="OrthoDB" id="2107166at2759"/>
<protein>
    <submittedName>
        <fullName evidence="3">LysM and putative peptidoglycan-binding domain-containing protein 2 isoform X1</fullName>
    </submittedName>
</protein>
<feature type="compositionally biased region" description="Low complexity" evidence="1">
    <location>
        <begin position="12"/>
        <end position="23"/>
    </location>
</feature>
<dbReference type="RefSeq" id="XP_012971499.1">
    <property type="nucleotide sequence ID" value="XM_013116045.3"/>
</dbReference>